<accession>A0A0L1JP78</accession>
<dbReference type="InterPro" id="IPR036280">
    <property type="entry name" value="Multihaem_cyt_sf"/>
</dbReference>
<sequence length="651" mass="71682">MRHDGGAGMIGRLTGFLLGLSLAGAASADAFDESRAKLAAEDIHVTTGAAAGYVPDETCELCHEGIAASYAEVGMARAFHKPRRSRVIEDLEAIPFVHEATGHRYTMRWQDGTYLFSRWREAADGTELDRFDAPVDWVMGSGNHSRVYLIQEPSGKLLQLPLAWYSQSGTWAMPPGFEDANHAGLARPVQRNCMTCHNAYAEVPETADRAGYPNVFPTALPEGLGCQRCHGPGADHVRLALVDKAPIAETIAAIVDPADLPRDRARDVCYACHLQPGVTIQGQVRHGQGFYSFRPGDTLTDHFLNMDFQDGDREKADRFDINHHPYRLEQSACFIESEGELGCTTCHNPHRKIAVEDRAEYYRTKCLSCHETDTEGLPVMASAEPHPAVAADADCTTCHMPERRTEDVIEVTMTDHLVTRDPGPLEALVARLPKHAPQVVNVDLHDALPGMEQNTRMQYILSSILTYDGARQTGAATTLANLIRSEKTTAYEPWLLALKSLVKQKRYRDAAAIADEVLARAPDVPDVIANVGLVRYAAGRKAEGKRMLADLARTHPEMTTPLMNLASILRQEQQLGDARTILNQVLAQEPTNWRAWAMLGLIERTVGNEGAAIEAYFASLRIEPRAKGNRAALADLLDRVGRAGEARLYRE</sequence>
<evidence type="ECO:0000256" key="3">
    <source>
        <dbReference type="ARBA" id="ARBA00022448"/>
    </source>
</evidence>
<evidence type="ECO:0000256" key="8">
    <source>
        <dbReference type="ARBA" id="ARBA00023004"/>
    </source>
</evidence>
<dbReference type="SMART" id="SM00028">
    <property type="entry name" value="TPR"/>
    <property type="match status" value="3"/>
</dbReference>
<organism evidence="10 11">
    <name type="scientific">Pseudaestuariivita atlantica</name>
    <dbReference type="NCBI Taxonomy" id="1317121"/>
    <lineage>
        <taxon>Bacteria</taxon>
        <taxon>Pseudomonadati</taxon>
        <taxon>Pseudomonadota</taxon>
        <taxon>Alphaproteobacteria</taxon>
        <taxon>Rhodobacterales</taxon>
        <taxon>Paracoccaceae</taxon>
        <taxon>Pseudaestuariivita</taxon>
    </lineage>
</organism>
<reference evidence="10 11" key="1">
    <citation type="journal article" date="2015" name="Int. J. Syst. Evol. Microbiol.">
        <title>Aestuariivita atlantica sp. nov., isolated from deep sea sediment of the Atlantic Ocean.</title>
        <authorList>
            <person name="Li G."/>
            <person name="Lai Q."/>
            <person name="Du Y."/>
            <person name="Liu X."/>
            <person name="Sun F."/>
            <person name="Shao Z."/>
        </authorList>
    </citation>
    <scope>NUCLEOTIDE SEQUENCE [LARGE SCALE GENOMIC DNA]</scope>
    <source>
        <strain evidence="10 11">22II-S11-z3</strain>
    </source>
</reference>
<feature type="domain" description="Tetrahaem cytochrome" evidence="9">
    <location>
        <begin position="339"/>
        <end position="403"/>
    </location>
</feature>
<dbReference type="InterPro" id="IPR019734">
    <property type="entry name" value="TPR_rpt"/>
</dbReference>
<dbReference type="InterPro" id="IPR011990">
    <property type="entry name" value="TPR-like_helical_dom_sf"/>
</dbReference>
<gene>
    <name evidence="10" type="ORF">ATO11_10155</name>
</gene>
<dbReference type="SUPFAM" id="SSF48452">
    <property type="entry name" value="TPR-like"/>
    <property type="match status" value="1"/>
</dbReference>
<keyword evidence="11" id="KW-1185">Reference proteome</keyword>
<keyword evidence="6" id="KW-0732">Signal</keyword>
<dbReference type="Gene3D" id="1.25.40.10">
    <property type="entry name" value="Tetratricopeptide repeat domain"/>
    <property type="match status" value="1"/>
</dbReference>
<evidence type="ECO:0000256" key="2">
    <source>
        <dbReference type="ARBA" id="ARBA00004196"/>
    </source>
</evidence>
<keyword evidence="5" id="KW-0479">Metal-binding</keyword>
<dbReference type="Proteomes" id="UP000036938">
    <property type="component" value="Unassembled WGS sequence"/>
</dbReference>
<dbReference type="Pfam" id="PF14537">
    <property type="entry name" value="Cytochrom_c3_2"/>
    <property type="match status" value="1"/>
</dbReference>
<keyword evidence="7" id="KW-0249">Electron transport</keyword>
<dbReference type="InterPro" id="IPR012286">
    <property type="entry name" value="Tetrahaem_cytochrome"/>
</dbReference>
<name>A0A0L1JP78_9RHOB</name>
<dbReference type="Gene3D" id="1.10.1130.10">
    <property type="entry name" value="Flavocytochrome C3, Chain A"/>
    <property type="match status" value="2"/>
</dbReference>
<dbReference type="EMBL" id="AQQZ01000004">
    <property type="protein sequence ID" value="KNG93570.1"/>
    <property type="molecule type" value="Genomic_DNA"/>
</dbReference>
<dbReference type="SUPFAM" id="SSF48695">
    <property type="entry name" value="Multiheme cytochromes"/>
    <property type="match status" value="1"/>
</dbReference>
<evidence type="ECO:0000259" key="9">
    <source>
        <dbReference type="Pfam" id="PF14537"/>
    </source>
</evidence>
<dbReference type="GO" id="GO:0030313">
    <property type="term" value="C:cell envelope"/>
    <property type="evidence" value="ECO:0007669"/>
    <property type="project" value="UniProtKB-SubCell"/>
</dbReference>
<dbReference type="InterPro" id="IPR051829">
    <property type="entry name" value="Multiheme_Cytochr_ET"/>
</dbReference>
<dbReference type="PANTHER" id="PTHR35038:SF8">
    <property type="entry name" value="C-TYPE POLYHEME CYTOCHROME OMCC"/>
    <property type="match status" value="1"/>
</dbReference>
<comment type="cofactor">
    <cofactor evidence="1">
        <name>heme c</name>
        <dbReference type="ChEBI" id="CHEBI:61717"/>
    </cofactor>
</comment>
<evidence type="ECO:0000256" key="6">
    <source>
        <dbReference type="ARBA" id="ARBA00022729"/>
    </source>
</evidence>
<evidence type="ECO:0000256" key="4">
    <source>
        <dbReference type="ARBA" id="ARBA00022617"/>
    </source>
</evidence>
<keyword evidence="4" id="KW-0349">Heme</keyword>
<keyword evidence="3" id="KW-0813">Transport</keyword>
<dbReference type="GO" id="GO:0046872">
    <property type="term" value="F:metal ion binding"/>
    <property type="evidence" value="ECO:0007669"/>
    <property type="project" value="UniProtKB-KW"/>
</dbReference>
<dbReference type="PATRIC" id="fig|1317121.7.peg.2707"/>
<dbReference type="STRING" id="1317121.ATO11_10155"/>
<evidence type="ECO:0000313" key="10">
    <source>
        <dbReference type="EMBL" id="KNG93570.1"/>
    </source>
</evidence>
<protein>
    <recommendedName>
        <fullName evidence="9">Tetrahaem cytochrome domain-containing protein</fullName>
    </recommendedName>
</protein>
<comment type="caution">
    <text evidence="10">The sequence shown here is derived from an EMBL/GenBank/DDBJ whole genome shotgun (WGS) entry which is preliminary data.</text>
</comment>
<keyword evidence="8" id="KW-0408">Iron</keyword>
<dbReference type="PANTHER" id="PTHR35038">
    <property type="entry name" value="DISSIMILATORY SULFITE REDUCTASE SIRA"/>
    <property type="match status" value="1"/>
</dbReference>
<dbReference type="AlphaFoldDB" id="A0A0L1JP78"/>
<evidence type="ECO:0000256" key="1">
    <source>
        <dbReference type="ARBA" id="ARBA00001926"/>
    </source>
</evidence>
<evidence type="ECO:0000313" key="11">
    <source>
        <dbReference type="Proteomes" id="UP000036938"/>
    </source>
</evidence>
<proteinExistence type="predicted"/>
<comment type="subcellular location">
    <subcellularLocation>
        <location evidence="2">Cell envelope</location>
    </subcellularLocation>
</comment>
<evidence type="ECO:0000256" key="5">
    <source>
        <dbReference type="ARBA" id="ARBA00022723"/>
    </source>
</evidence>
<evidence type="ECO:0000256" key="7">
    <source>
        <dbReference type="ARBA" id="ARBA00022982"/>
    </source>
</evidence>